<name>A0AAU9JI30_9CILI</name>
<evidence type="ECO:0000256" key="1">
    <source>
        <dbReference type="ARBA" id="ARBA00022490"/>
    </source>
</evidence>
<evidence type="ECO:0000313" key="6">
    <source>
        <dbReference type="Proteomes" id="UP001162131"/>
    </source>
</evidence>
<feature type="compositionally biased region" description="Basic and acidic residues" evidence="3">
    <location>
        <begin position="203"/>
        <end position="212"/>
    </location>
</feature>
<evidence type="ECO:0000256" key="2">
    <source>
        <dbReference type="ARBA" id="ARBA00023212"/>
    </source>
</evidence>
<accession>A0AAU9JI30</accession>
<feature type="region of interest" description="Disordered" evidence="3">
    <location>
        <begin position="117"/>
        <end position="212"/>
    </location>
</feature>
<feature type="compositionally biased region" description="Acidic residues" evidence="3">
    <location>
        <begin position="147"/>
        <end position="164"/>
    </location>
</feature>
<evidence type="ECO:0000259" key="4">
    <source>
        <dbReference type="Pfam" id="PF09398"/>
    </source>
</evidence>
<dbReference type="Pfam" id="PF09398">
    <property type="entry name" value="FOP_dimer"/>
    <property type="match status" value="1"/>
</dbReference>
<dbReference type="GO" id="GO:0034453">
    <property type="term" value="P:microtubule anchoring"/>
    <property type="evidence" value="ECO:0007669"/>
    <property type="project" value="InterPro"/>
</dbReference>
<organism evidence="5 6">
    <name type="scientific">Blepharisma stoltei</name>
    <dbReference type="NCBI Taxonomy" id="1481888"/>
    <lineage>
        <taxon>Eukaryota</taxon>
        <taxon>Sar</taxon>
        <taxon>Alveolata</taxon>
        <taxon>Ciliophora</taxon>
        <taxon>Postciliodesmatophora</taxon>
        <taxon>Heterotrichea</taxon>
        <taxon>Heterotrichida</taxon>
        <taxon>Blepharismidae</taxon>
        <taxon>Blepharisma</taxon>
    </lineage>
</organism>
<proteinExistence type="predicted"/>
<dbReference type="GO" id="GO:0005815">
    <property type="term" value="C:microtubule organizing center"/>
    <property type="evidence" value="ECO:0007669"/>
    <property type="project" value="InterPro"/>
</dbReference>
<evidence type="ECO:0000313" key="5">
    <source>
        <dbReference type="EMBL" id="CAG9324109.1"/>
    </source>
</evidence>
<keyword evidence="6" id="KW-1185">Reference proteome</keyword>
<dbReference type="Proteomes" id="UP001162131">
    <property type="component" value="Unassembled WGS sequence"/>
</dbReference>
<keyword evidence="1" id="KW-0963">Cytoplasm</keyword>
<dbReference type="Gene3D" id="1.20.960.40">
    <property type="match status" value="1"/>
</dbReference>
<evidence type="ECO:0000256" key="3">
    <source>
        <dbReference type="SAM" id="MobiDB-lite"/>
    </source>
</evidence>
<gene>
    <name evidence="5" type="ORF">BSTOLATCC_MIC35130</name>
</gene>
<keyword evidence="2" id="KW-0206">Cytoskeleton</keyword>
<dbReference type="InterPro" id="IPR018993">
    <property type="entry name" value="FOP_dimerisation-dom_N"/>
</dbReference>
<feature type="compositionally biased region" description="Basic and acidic residues" evidence="3">
    <location>
        <begin position="117"/>
        <end position="142"/>
    </location>
</feature>
<dbReference type="PANTHER" id="PTHR15431:SF4">
    <property type="entry name" value="PROTEIN TONNEAU 1B"/>
    <property type="match status" value="1"/>
</dbReference>
<protein>
    <recommendedName>
        <fullName evidence="4">FGFR1 oncogene partner (FOP) N-terminal dimerisation domain-containing protein</fullName>
    </recommendedName>
</protein>
<feature type="domain" description="FGFR1 oncogene partner (FOP) N-terminal dimerisation" evidence="4">
    <location>
        <begin position="48"/>
        <end position="115"/>
    </location>
</feature>
<dbReference type="EMBL" id="CAJZBQ010000035">
    <property type="protein sequence ID" value="CAG9324109.1"/>
    <property type="molecule type" value="Genomic_DNA"/>
</dbReference>
<reference evidence="5" key="1">
    <citation type="submission" date="2021-09" db="EMBL/GenBank/DDBJ databases">
        <authorList>
            <consortium name="AG Swart"/>
            <person name="Singh M."/>
            <person name="Singh A."/>
            <person name="Seah K."/>
            <person name="Emmerich C."/>
        </authorList>
    </citation>
    <scope>NUCLEOTIDE SEQUENCE</scope>
    <source>
        <strain evidence="5">ATCC30299</strain>
    </source>
</reference>
<dbReference type="PANTHER" id="PTHR15431">
    <property type="entry name" value="FGFR1 ONCOGENE PARTNER/LISH DOMAIN-CONTAINING PROTEIN"/>
    <property type="match status" value="1"/>
</dbReference>
<sequence length="212" mass="23822">MEDLKELVIETLDNNGILDTIRAQLRSSVFNALQQEQAKAGGNKTEAQKVMETEPGQLCSELFRDFLQNLGMVHTLNVWLPECKLPEEPKDRSFIENKLNIKGDNNPLIYQVIKKFKESQSQKQESKEPEELKPPASEERPKTIGSDEQEYTDDFDEIDEDIEIEGSLGTGGRDSHGPIGESGGSSMGIDQSVDSLALEDYDYTEKVKRAQK</sequence>
<dbReference type="AlphaFoldDB" id="A0AAU9JI30"/>
<comment type="caution">
    <text evidence="5">The sequence shown here is derived from an EMBL/GenBank/DDBJ whole genome shotgun (WGS) entry which is preliminary data.</text>
</comment>